<dbReference type="CDD" id="cd03249">
    <property type="entry name" value="ABC_MTABC3_MDL1_MDL2"/>
    <property type="match status" value="2"/>
</dbReference>
<organism evidence="15 16">
    <name type="scientific">Paragonimus skrjabini miyazakii</name>
    <dbReference type="NCBI Taxonomy" id="59628"/>
    <lineage>
        <taxon>Eukaryota</taxon>
        <taxon>Metazoa</taxon>
        <taxon>Spiralia</taxon>
        <taxon>Lophotrochozoa</taxon>
        <taxon>Platyhelminthes</taxon>
        <taxon>Trematoda</taxon>
        <taxon>Digenea</taxon>
        <taxon>Plagiorchiida</taxon>
        <taxon>Troglotremata</taxon>
        <taxon>Troglotrematidae</taxon>
        <taxon>Paragonimus</taxon>
    </lineage>
</organism>
<evidence type="ECO:0000256" key="12">
    <source>
        <dbReference type="SAM" id="Phobius"/>
    </source>
</evidence>
<comment type="similarity">
    <text evidence="2">Belongs to the ABC transporter superfamily. ABCB family. Multidrug resistance exporter (TC 3.A.1.201) subfamily.</text>
</comment>
<evidence type="ECO:0000313" key="16">
    <source>
        <dbReference type="Proteomes" id="UP000822476"/>
    </source>
</evidence>
<dbReference type="InterPro" id="IPR003439">
    <property type="entry name" value="ABC_transporter-like_ATP-bd"/>
</dbReference>
<dbReference type="InterPro" id="IPR003593">
    <property type="entry name" value="AAA+_ATPase"/>
</dbReference>
<feature type="transmembrane region" description="Helical" evidence="12">
    <location>
        <begin position="42"/>
        <end position="65"/>
    </location>
</feature>
<keyword evidence="10 12" id="KW-0472">Membrane</keyword>
<dbReference type="GO" id="GO:0016887">
    <property type="term" value="F:ATP hydrolysis activity"/>
    <property type="evidence" value="ECO:0007669"/>
    <property type="project" value="InterPro"/>
</dbReference>
<dbReference type="AlphaFoldDB" id="A0A8S9YZL2"/>
<feature type="transmembrane region" description="Helical" evidence="12">
    <location>
        <begin position="161"/>
        <end position="180"/>
    </location>
</feature>
<keyword evidence="4 12" id="KW-0812">Transmembrane</keyword>
<feature type="transmembrane region" description="Helical" evidence="12">
    <location>
        <begin position="809"/>
        <end position="827"/>
    </location>
</feature>
<evidence type="ECO:0000256" key="4">
    <source>
        <dbReference type="ARBA" id="ARBA00022692"/>
    </source>
</evidence>
<evidence type="ECO:0000259" key="13">
    <source>
        <dbReference type="PROSITE" id="PS50893"/>
    </source>
</evidence>
<dbReference type="CDD" id="cd18578">
    <property type="entry name" value="ABC_6TM_Pgp_ABCB1_D2_like"/>
    <property type="match status" value="1"/>
</dbReference>
<keyword evidence="9 12" id="KW-1133">Transmembrane helix</keyword>
<evidence type="ECO:0000256" key="11">
    <source>
        <dbReference type="ARBA" id="ARBA00023180"/>
    </source>
</evidence>
<evidence type="ECO:0000256" key="8">
    <source>
        <dbReference type="ARBA" id="ARBA00022967"/>
    </source>
</evidence>
<comment type="caution">
    <text evidence="15">The sequence shown here is derived from an EMBL/GenBank/DDBJ whole genome shotgun (WGS) entry which is preliminary data.</text>
</comment>
<dbReference type="SMART" id="SM00382">
    <property type="entry name" value="AAA"/>
    <property type="match status" value="2"/>
</dbReference>
<keyword evidence="5" id="KW-0677">Repeat</keyword>
<dbReference type="Gene3D" id="1.20.1560.10">
    <property type="entry name" value="ABC transporter type 1, transmembrane domain"/>
    <property type="match status" value="1"/>
</dbReference>
<dbReference type="InterPro" id="IPR017871">
    <property type="entry name" value="ABC_transporter-like_CS"/>
</dbReference>
<evidence type="ECO:0000256" key="5">
    <source>
        <dbReference type="ARBA" id="ARBA00022737"/>
    </source>
</evidence>
<name>A0A8S9YZL2_9TREM</name>
<comment type="subcellular location">
    <subcellularLocation>
        <location evidence="1">Membrane</location>
        <topology evidence="1">Multi-pass membrane protein</topology>
    </subcellularLocation>
</comment>
<feature type="transmembrane region" description="Helical" evidence="12">
    <location>
        <begin position="301"/>
        <end position="320"/>
    </location>
</feature>
<evidence type="ECO:0000256" key="6">
    <source>
        <dbReference type="ARBA" id="ARBA00022741"/>
    </source>
</evidence>
<feature type="transmembrane region" description="Helical" evidence="12">
    <location>
        <begin position="728"/>
        <end position="757"/>
    </location>
</feature>
<gene>
    <name evidence="15" type="ORF">EG68_04180</name>
</gene>
<evidence type="ECO:0000313" key="15">
    <source>
        <dbReference type="EMBL" id="KAF7258543.1"/>
    </source>
</evidence>
<feature type="domain" description="ABC transporter" evidence="13">
    <location>
        <begin position="1009"/>
        <end position="1251"/>
    </location>
</feature>
<keyword evidence="7" id="KW-0067">ATP-binding</keyword>
<dbReference type="InterPro" id="IPR011527">
    <property type="entry name" value="ABC1_TM_dom"/>
</dbReference>
<dbReference type="OrthoDB" id="6500128at2759"/>
<dbReference type="GO" id="GO:0015421">
    <property type="term" value="F:ABC-type oligopeptide transporter activity"/>
    <property type="evidence" value="ECO:0007669"/>
    <property type="project" value="TreeGrafter"/>
</dbReference>
<dbReference type="Pfam" id="PF00005">
    <property type="entry name" value="ABC_tran"/>
    <property type="match status" value="2"/>
</dbReference>
<dbReference type="InterPro" id="IPR039421">
    <property type="entry name" value="Type_1_exporter"/>
</dbReference>
<feature type="transmembrane region" description="Helical" evidence="12">
    <location>
        <begin position="952"/>
        <end position="971"/>
    </location>
</feature>
<keyword evidence="6" id="KW-0547">Nucleotide-binding</keyword>
<dbReference type="FunFam" id="1.20.1560.10:FF:000018">
    <property type="entry name" value="ATP-binding cassette subfamily B member 11"/>
    <property type="match status" value="1"/>
</dbReference>
<evidence type="ECO:0000256" key="1">
    <source>
        <dbReference type="ARBA" id="ARBA00004141"/>
    </source>
</evidence>
<dbReference type="GO" id="GO:0005524">
    <property type="term" value="F:ATP binding"/>
    <property type="evidence" value="ECO:0007669"/>
    <property type="project" value="UniProtKB-KW"/>
</dbReference>
<dbReference type="PROSITE" id="PS00211">
    <property type="entry name" value="ABC_TRANSPORTER_1"/>
    <property type="match status" value="2"/>
</dbReference>
<dbReference type="PROSITE" id="PS50893">
    <property type="entry name" value="ABC_TRANSPORTER_2"/>
    <property type="match status" value="2"/>
</dbReference>
<feature type="transmembrane region" description="Helical" evidence="12">
    <location>
        <begin position="85"/>
        <end position="109"/>
    </location>
</feature>
<feature type="domain" description="ABC transmembrane type-1" evidence="14">
    <location>
        <begin position="687"/>
        <end position="975"/>
    </location>
</feature>
<evidence type="ECO:0000256" key="10">
    <source>
        <dbReference type="ARBA" id="ARBA00023136"/>
    </source>
</evidence>
<dbReference type="CDD" id="cd18577">
    <property type="entry name" value="ABC_6TM_Pgp_ABCB1_D1_like"/>
    <property type="match status" value="1"/>
</dbReference>
<dbReference type="InterPro" id="IPR036640">
    <property type="entry name" value="ABC1_TM_sf"/>
</dbReference>
<accession>A0A8S9YZL2</accession>
<keyword evidence="16" id="KW-1185">Reference proteome</keyword>
<dbReference type="PANTHER" id="PTHR43394">
    <property type="entry name" value="ATP-DEPENDENT PERMEASE MDL1, MITOCHONDRIAL"/>
    <property type="match status" value="1"/>
</dbReference>
<feature type="domain" description="ABC transporter" evidence="13">
    <location>
        <begin position="362"/>
        <end position="598"/>
    </location>
</feature>
<feature type="transmembrane region" description="Helical" evidence="12">
    <location>
        <begin position="186"/>
        <end position="206"/>
    </location>
</feature>
<dbReference type="SUPFAM" id="SSF90123">
    <property type="entry name" value="ABC transporter transmembrane region"/>
    <property type="match status" value="2"/>
</dbReference>
<keyword evidence="3" id="KW-0813">Transport</keyword>
<dbReference type="PROSITE" id="PS50929">
    <property type="entry name" value="ABC_TM1F"/>
    <property type="match status" value="2"/>
</dbReference>
<evidence type="ECO:0000256" key="3">
    <source>
        <dbReference type="ARBA" id="ARBA00022448"/>
    </source>
</evidence>
<dbReference type="FunFam" id="3.40.50.300:FF:000479">
    <property type="entry name" value="Multidrug resistance protein 1A"/>
    <property type="match status" value="1"/>
</dbReference>
<evidence type="ECO:0000259" key="14">
    <source>
        <dbReference type="PROSITE" id="PS50929"/>
    </source>
</evidence>
<keyword evidence="11" id="KW-0325">Glycoprotein</keyword>
<dbReference type="InterPro" id="IPR027417">
    <property type="entry name" value="P-loop_NTPase"/>
</dbReference>
<dbReference type="SUPFAM" id="SSF52540">
    <property type="entry name" value="P-loop containing nucleoside triphosphate hydrolases"/>
    <property type="match status" value="2"/>
</dbReference>
<feature type="domain" description="ABC transmembrane type-1" evidence="14">
    <location>
        <begin position="44"/>
        <end position="328"/>
    </location>
</feature>
<dbReference type="Gene3D" id="3.40.50.300">
    <property type="entry name" value="P-loop containing nucleotide triphosphate hydrolases"/>
    <property type="match status" value="2"/>
</dbReference>
<evidence type="ECO:0000256" key="9">
    <source>
        <dbReference type="ARBA" id="ARBA00022989"/>
    </source>
</evidence>
<feature type="transmembrane region" description="Helical" evidence="12">
    <location>
        <begin position="683"/>
        <end position="708"/>
    </location>
</feature>
<reference evidence="15" key="1">
    <citation type="submission" date="2019-07" db="EMBL/GenBank/DDBJ databases">
        <title>Annotation for the trematode Paragonimus miyazaki's.</title>
        <authorList>
            <person name="Choi Y.-J."/>
        </authorList>
    </citation>
    <scope>NUCLEOTIDE SEQUENCE</scope>
    <source>
        <strain evidence="15">Japan</strain>
    </source>
</reference>
<evidence type="ECO:0000256" key="7">
    <source>
        <dbReference type="ARBA" id="ARBA00022840"/>
    </source>
</evidence>
<feature type="transmembrane region" description="Helical" evidence="12">
    <location>
        <begin position="833"/>
        <end position="850"/>
    </location>
</feature>
<feature type="transmembrane region" description="Helical" evidence="12">
    <location>
        <begin position="269"/>
        <end position="289"/>
    </location>
</feature>
<sequence length="1253" mass="138779">MTEDFDTDEPTESKQGTGNDEKLENVSFFKLFQYSNRSEKCMIILGVLCSIAVGAGDPVLFLLFGDVVNDLSASGPSFTQNINRTAIWFVVLAVIVFVVGFLQMFLLHYSAIRQTKRIRKLYFRAVLRQDIAWFDRQATGTLIAQLSQNIDQIEKGLGSKFGLVLQYLATFVVGVVIGFVKGWKLSLVAIAMLPLNLVAFGVFAFVMKRFFSKELLAYAQAAAIAAEVLGAIRTVVAFGGEEKEHKRYAEKLSDAENVGIKKSTAIGSATGFLGMVIFASSALIFWYGIKLIIEEGYEDGAVIIIFFNILIGTIAIGSAMPNFEYFAAAKSSAVEIFSTIQRSPEIDKDARGHVLPTVTGRLEFKDVSFTYETRPDIKVLENFSLVVKPGQTIAFVGRSGSGKSTVIHLLQRFYDATSGQVLIDDVNIQDLDLAWYRTHVGVVQQEPVLFAGTVAENIRMGKLNATQTEIERAAKLANAHDFIVQLPEAYETWISEGGGSMSGGQKQRIAIARALLRNPQILLLDEATSALDTRSERVVQAALDQARFGRTVIMVAHRLTTVRDADKILVVDRGKVKETGTHEELVRLGGIYASMLKAQSTENDETAEDSDNETSMPLLTDYVEKSDTYAEYEKRRISSEETSIFGSTVSIGSRMSIISESFDFGKKKGYAIKRMMKYSRPEWGFTIGGCIGSTIAALATPAFLLLYSEIFGVFTLVRTDRTAAMRRTEFICGMMVMVAIIHLIGMCMEVGLFFVVGERLTRRLRDRLFYSIVHQEIAWFDRPENQPGVLTSRLATEATAVRNVSGFQLAILLEALALLVSSFVIGFVDSWQITLLLLAFLPFMLLGGYMEYRALFDQDSEGGKKSQRAQIAQEAFSACRTVTTFGLEEYFSGKFNATLEVDKKKSIKSVIIFSLLHALSRAVNYLAYAAAFPLGAYLIGQNQVNSFRVFRSFSAITFGLSSAGRVVAFIPDMRKASMAAKNIIQTLDRRSNIPLDKGHEPDTPFDGRVEFRNVSFRYPTRLQNPVLKNFSHIVEASQTHALVGQSGCGKSTVLQLVLRYYDVLNSGRESGIFVNGINVTELAPRWLRRQIGLVSQEPNLFNMTIRENIAYGANFRDVTMNEIIEAAKQANIHDFILTLPEAYETVVGERGSQLSGGQKQRVAIARALLRRPRLLLLDEATSALDNESERVVQAALDQAMGSRTCMMVAHRLTTVEKSDLIVVLENGRVKEKGTASALMATKGAYYALHCMED</sequence>
<evidence type="ECO:0000256" key="2">
    <source>
        <dbReference type="ARBA" id="ARBA00007577"/>
    </source>
</evidence>
<dbReference type="Pfam" id="PF00664">
    <property type="entry name" value="ABC_membrane"/>
    <property type="match status" value="2"/>
</dbReference>
<keyword evidence="8" id="KW-1278">Translocase</keyword>
<dbReference type="Proteomes" id="UP000822476">
    <property type="component" value="Unassembled WGS sequence"/>
</dbReference>
<proteinExistence type="inferred from homology"/>
<protein>
    <submittedName>
        <fullName evidence="15">Uncharacterized protein</fullName>
    </submittedName>
</protein>
<dbReference type="GO" id="GO:0090374">
    <property type="term" value="P:oligopeptide export from mitochondrion"/>
    <property type="evidence" value="ECO:0007669"/>
    <property type="project" value="TreeGrafter"/>
</dbReference>
<dbReference type="PANTHER" id="PTHR43394:SF27">
    <property type="entry name" value="ATP-DEPENDENT TRANSLOCASE ABCB1-LIKE"/>
    <property type="match status" value="1"/>
</dbReference>
<dbReference type="GO" id="GO:0005743">
    <property type="term" value="C:mitochondrial inner membrane"/>
    <property type="evidence" value="ECO:0007669"/>
    <property type="project" value="TreeGrafter"/>
</dbReference>
<dbReference type="EMBL" id="JTDE01001667">
    <property type="protein sequence ID" value="KAF7258543.1"/>
    <property type="molecule type" value="Genomic_DNA"/>
</dbReference>
<dbReference type="FunFam" id="3.40.50.300:FF:000205">
    <property type="entry name" value="ABC transporter B family member 4"/>
    <property type="match status" value="1"/>
</dbReference>